<proteinExistence type="predicted"/>
<evidence type="ECO:0000256" key="1">
    <source>
        <dbReference type="SAM" id="MobiDB-lite"/>
    </source>
</evidence>
<dbReference type="EMBL" id="LUEZ02000040">
    <property type="protein sequence ID" value="RDB25586.1"/>
    <property type="molecule type" value="Genomic_DNA"/>
</dbReference>
<dbReference type="InParanoid" id="A0A369K3X2"/>
<name>A0A369K3X2_HYPMA</name>
<dbReference type="Proteomes" id="UP000076154">
    <property type="component" value="Unassembled WGS sequence"/>
</dbReference>
<accession>A0A369K3X2</accession>
<feature type="region of interest" description="Disordered" evidence="1">
    <location>
        <begin position="337"/>
        <end position="356"/>
    </location>
</feature>
<evidence type="ECO:0000313" key="2">
    <source>
        <dbReference type="EMBL" id="RDB25586.1"/>
    </source>
</evidence>
<sequence>MTSRERDQNYFAEHMAPFFLAWPGTRSSFFSQAFVLWQDRFPINATGTRADDVHTAQYLETHCWAGGSPEGMQALLDMLGLFDGSDAMASRIHARERQIMTERIEHVARYPYETGLAPLDETPSWHDGIRKDWNMFTLEGDRALRVEQWHAARVSHIFLHTHQYRSLISDEEWTAWAQQDPAAYLEMYNYEIDRLICLIYLAPFFADALQHDQGQAFLDRIAPIWSDRFLAHFAKREVRPLTPEQKEYVEKNLHVAIKRFDLAPQQGWEAMTLEADRHRRLQIFRYNTARGSRYLNMGHQWDVVLEESDIKANNQGKIPAALARLADDYVEPFDPDPTSRYHPWGAERTPSPDPISSVWGDEEGGNAWEYAHEELHEECTIAHKLGLGPAPSWEAY</sequence>
<evidence type="ECO:0000313" key="3">
    <source>
        <dbReference type="Proteomes" id="UP000076154"/>
    </source>
</evidence>
<protein>
    <submittedName>
        <fullName evidence="2">Uncharacterized protein</fullName>
    </submittedName>
</protein>
<organism evidence="2 3">
    <name type="scientific">Hypsizygus marmoreus</name>
    <name type="common">White beech mushroom</name>
    <name type="synonym">Agaricus marmoreus</name>
    <dbReference type="NCBI Taxonomy" id="39966"/>
    <lineage>
        <taxon>Eukaryota</taxon>
        <taxon>Fungi</taxon>
        <taxon>Dikarya</taxon>
        <taxon>Basidiomycota</taxon>
        <taxon>Agaricomycotina</taxon>
        <taxon>Agaricomycetes</taxon>
        <taxon>Agaricomycetidae</taxon>
        <taxon>Agaricales</taxon>
        <taxon>Tricholomatineae</taxon>
        <taxon>Lyophyllaceae</taxon>
        <taxon>Hypsizygus</taxon>
    </lineage>
</organism>
<keyword evidence="3" id="KW-1185">Reference proteome</keyword>
<reference evidence="2" key="1">
    <citation type="submission" date="2018-04" db="EMBL/GenBank/DDBJ databases">
        <title>Whole genome sequencing of Hypsizygus marmoreus.</title>
        <authorList>
            <person name="Choi I.-G."/>
            <person name="Min B."/>
            <person name="Kim J.-G."/>
            <person name="Kim S."/>
            <person name="Oh Y.-L."/>
            <person name="Kong W.-S."/>
            <person name="Park H."/>
            <person name="Jeong J."/>
            <person name="Song E.-S."/>
        </authorList>
    </citation>
    <scope>NUCLEOTIDE SEQUENCE [LARGE SCALE GENOMIC DNA]</scope>
    <source>
        <strain evidence="2">51987-8</strain>
    </source>
</reference>
<dbReference type="AlphaFoldDB" id="A0A369K3X2"/>
<comment type="caution">
    <text evidence="2">The sequence shown here is derived from an EMBL/GenBank/DDBJ whole genome shotgun (WGS) entry which is preliminary data.</text>
</comment>
<gene>
    <name evidence="2" type="ORF">Hypma_006947</name>
</gene>